<dbReference type="AlphaFoldDB" id="A0A0L0TEK5"/>
<protein>
    <submittedName>
        <fullName evidence="1">Uncharacterized protein</fullName>
    </submittedName>
</protein>
<keyword evidence="2" id="KW-1185">Reference proteome</keyword>
<reference evidence="2" key="2">
    <citation type="submission" date="2009-11" db="EMBL/GenBank/DDBJ databases">
        <title>The Genome Sequence of Allomyces macrogynus strain ATCC 38327.</title>
        <authorList>
            <consortium name="The Broad Institute Genome Sequencing Platform"/>
            <person name="Russ C."/>
            <person name="Cuomo C."/>
            <person name="Shea T."/>
            <person name="Young S.K."/>
            <person name="Zeng Q."/>
            <person name="Koehrsen M."/>
            <person name="Haas B."/>
            <person name="Borodovsky M."/>
            <person name="Guigo R."/>
            <person name="Alvarado L."/>
            <person name="Berlin A."/>
            <person name="Borenstein D."/>
            <person name="Chen Z."/>
            <person name="Engels R."/>
            <person name="Freedman E."/>
            <person name="Gellesch M."/>
            <person name="Goldberg J."/>
            <person name="Griggs A."/>
            <person name="Gujja S."/>
            <person name="Heiman D."/>
            <person name="Hepburn T."/>
            <person name="Howarth C."/>
            <person name="Jen D."/>
            <person name="Larson L."/>
            <person name="Lewis B."/>
            <person name="Mehta T."/>
            <person name="Park D."/>
            <person name="Pearson M."/>
            <person name="Roberts A."/>
            <person name="Saif S."/>
            <person name="Shenoy N."/>
            <person name="Sisk P."/>
            <person name="Stolte C."/>
            <person name="Sykes S."/>
            <person name="Walk T."/>
            <person name="White J."/>
            <person name="Yandava C."/>
            <person name="Burger G."/>
            <person name="Gray M.W."/>
            <person name="Holland P.W.H."/>
            <person name="King N."/>
            <person name="Lang F.B.F."/>
            <person name="Roger A.J."/>
            <person name="Ruiz-Trillo I."/>
            <person name="Lander E."/>
            <person name="Nusbaum C."/>
        </authorList>
    </citation>
    <scope>NUCLEOTIDE SEQUENCE [LARGE SCALE GENOMIC DNA]</scope>
    <source>
        <strain evidence="2">ATCC 38327</strain>
    </source>
</reference>
<gene>
    <name evidence="1" type="ORF">AMAG_17374</name>
</gene>
<evidence type="ECO:0000313" key="2">
    <source>
        <dbReference type="Proteomes" id="UP000054350"/>
    </source>
</evidence>
<reference evidence="1 2" key="1">
    <citation type="submission" date="2009-11" db="EMBL/GenBank/DDBJ databases">
        <title>Annotation of Allomyces macrogynus ATCC 38327.</title>
        <authorList>
            <consortium name="The Broad Institute Genome Sequencing Platform"/>
            <person name="Russ C."/>
            <person name="Cuomo C."/>
            <person name="Burger G."/>
            <person name="Gray M.W."/>
            <person name="Holland P.W.H."/>
            <person name="King N."/>
            <person name="Lang F.B.F."/>
            <person name="Roger A.J."/>
            <person name="Ruiz-Trillo I."/>
            <person name="Young S.K."/>
            <person name="Zeng Q."/>
            <person name="Gargeya S."/>
            <person name="Fitzgerald M."/>
            <person name="Haas B."/>
            <person name="Abouelleil A."/>
            <person name="Alvarado L."/>
            <person name="Arachchi H.M."/>
            <person name="Berlin A."/>
            <person name="Chapman S.B."/>
            <person name="Gearin G."/>
            <person name="Goldberg J."/>
            <person name="Griggs A."/>
            <person name="Gujja S."/>
            <person name="Hansen M."/>
            <person name="Heiman D."/>
            <person name="Howarth C."/>
            <person name="Larimer J."/>
            <person name="Lui A."/>
            <person name="MacDonald P.J.P."/>
            <person name="McCowen C."/>
            <person name="Montmayeur A."/>
            <person name="Murphy C."/>
            <person name="Neiman D."/>
            <person name="Pearson M."/>
            <person name="Priest M."/>
            <person name="Roberts A."/>
            <person name="Saif S."/>
            <person name="Shea T."/>
            <person name="Sisk P."/>
            <person name="Stolte C."/>
            <person name="Sykes S."/>
            <person name="Wortman J."/>
            <person name="Nusbaum C."/>
            <person name="Birren B."/>
        </authorList>
    </citation>
    <scope>NUCLEOTIDE SEQUENCE [LARGE SCALE GENOMIC DNA]</scope>
    <source>
        <strain evidence="1 2">ATCC 38327</strain>
    </source>
</reference>
<name>A0A0L0TEK5_ALLM3</name>
<dbReference type="VEuPathDB" id="FungiDB:AMAG_17374"/>
<dbReference type="Proteomes" id="UP000054350">
    <property type="component" value="Unassembled WGS sequence"/>
</dbReference>
<organism evidence="1 2">
    <name type="scientific">Allomyces macrogynus (strain ATCC 38327)</name>
    <name type="common">Allomyces javanicus var. macrogynus</name>
    <dbReference type="NCBI Taxonomy" id="578462"/>
    <lineage>
        <taxon>Eukaryota</taxon>
        <taxon>Fungi</taxon>
        <taxon>Fungi incertae sedis</taxon>
        <taxon>Blastocladiomycota</taxon>
        <taxon>Blastocladiomycetes</taxon>
        <taxon>Blastocladiales</taxon>
        <taxon>Blastocladiaceae</taxon>
        <taxon>Allomyces</taxon>
    </lineage>
</organism>
<proteinExistence type="predicted"/>
<accession>A0A0L0TEK5</accession>
<evidence type="ECO:0000313" key="1">
    <source>
        <dbReference type="EMBL" id="KNE73182.1"/>
    </source>
</evidence>
<dbReference type="EMBL" id="GG745389">
    <property type="protein sequence ID" value="KNE73182.1"/>
    <property type="molecule type" value="Genomic_DNA"/>
</dbReference>
<sequence length="273" mass="29306">MVDALKHMPAGLDDPETVEQIQLLFNVDALLWQSWPILQAAIDDGINAMIAKQDKDCHPSSLADNVATDSDSGNSHVVQQPLVVVADERTIAPIRVLKRKRNPPTNPLTLAAKESIVIDGSNDEVHGGGDGGIRGGAFDYSGQNDVVPPIVLDATGSSPVADATPAAPPQATPDLPAINDDAADLDAGFAADGDGRFLLSPKCPFEVTQRVEDVVPMRDLLQAMMVLPNRAGPRWNEPLMKNKGVERKRVRTFVRCGQLYSKRKPCCPHGIDA</sequence>